<dbReference type="EnsemblPlants" id="AVESA.00010b.r2.5DG0994230.1">
    <property type="protein sequence ID" value="AVESA.00010b.r2.5DG0994230.1.CDS"/>
    <property type="gene ID" value="AVESA.00010b.r2.5DG0994230"/>
</dbReference>
<accession>A0ACD5YJX3</accession>
<evidence type="ECO:0000313" key="2">
    <source>
        <dbReference type="Proteomes" id="UP001732700"/>
    </source>
</evidence>
<sequence length="295" mass="33147">MWRNTREAEERKYFMRCIEKMEEEDLEDGTFTKELPRLKIVKHHDLLEKLWGWERLLPMGDSVKWPEYSTYLKEYHRRNVAAAAAGHKVAKEGPASRNGPGGDGDGITADGAANTTGGGISDVLNSQYKKKIESGDKSKMKKEDVLEKLWGWERLLPLSGSAKWADYLSYLEEYYQHNASEFVAGALADQNPEDSQIDNNGYIGAALAKSCLKMEEELLSEWKNRVDETLPISTIIQSGLIKELALTEICSTGGELFAPSDLAFVCMANEAELMVELQKHGVKIFDDMMEQSRAA</sequence>
<keyword evidence="2" id="KW-1185">Reference proteome</keyword>
<dbReference type="Proteomes" id="UP001732700">
    <property type="component" value="Chromosome 5D"/>
</dbReference>
<proteinExistence type="predicted"/>
<name>A0ACD5YJX3_AVESA</name>
<organism evidence="1 2">
    <name type="scientific">Avena sativa</name>
    <name type="common">Oat</name>
    <dbReference type="NCBI Taxonomy" id="4498"/>
    <lineage>
        <taxon>Eukaryota</taxon>
        <taxon>Viridiplantae</taxon>
        <taxon>Streptophyta</taxon>
        <taxon>Embryophyta</taxon>
        <taxon>Tracheophyta</taxon>
        <taxon>Spermatophyta</taxon>
        <taxon>Magnoliopsida</taxon>
        <taxon>Liliopsida</taxon>
        <taxon>Poales</taxon>
        <taxon>Poaceae</taxon>
        <taxon>BOP clade</taxon>
        <taxon>Pooideae</taxon>
        <taxon>Poodae</taxon>
        <taxon>Poeae</taxon>
        <taxon>Poeae Chloroplast Group 1 (Aveneae type)</taxon>
        <taxon>Aveninae</taxon>
        <taxon>Avena</taxon>
    </lineage>
</organism>
<evidence type="ECO:0000313" key="1">
    <source>
        <dbReference type="EnsemblPlants" id="AVESA.00010b.r2.5DG0994230.1.CDS"/>
    </source>
</evidence>
<reference evidence="1" key="2">
    <citation type="submission" date="2025-09" db="UniProtKB">
        <authorList>
            <consortium name="EnsemblPlants"/>
        </authorList>
    </citation>
    <scope>IDENTIFICATION</scope>
</reference>
<protein>
    <submittedName>
        <fullName evidence="1">Uncharacterized protein</fullName>
    </submittedName>
</protein>
<reference evidence="1" key="1">
    <citation type="submission" date="2021-05" db="EMBL/GenBank/DDBJ databases">
        <authorList>
            <person name="Scholz U."/>
            <person name="Mascher M."/>
            <person name="Fiebig A."/>
        </authorList>
    </citation>
    <scope>NUCLEOTIDE SEQUENCE [LARGE SCALE GENOMIC DNA]</scope>
</reference>